<evidence type="ECO:0000313" key="3">
    <source>
        <dbReference type="Proteomes" id="UP001605036"/>
    </source>
</evidence>
<dbReference type="AlphaFoldDB" id="A0ABD1Z5C4"/>
<dbReference type="Pfam" id="PF13961">
    <property type="entry name" value="DUF4219"/>
    <property type="match status" value="1"/>
</dbReference>
<gene>
    <name evidence="2" type="ORF">R1flu_010525</name>
</gene>
<sequence>MQGNLRCWEKVLHFVMAESVTLITGEKLDKSNYSVWKFCMKTFLLGQGLWELVTREEEEPIVDTTTQASILAHKEWKKRSFQAIHYIALIIGGS</sequence>
<name>A0ABD1Z5C4_9MARC</name>
<keyword evidence="3" id="KW-1185">Reference proteome</keyword>
<reference evidence="2 3" key="1">
    <citation type="submission" date="2024-09" db="EMBL/GenBank/DDBJ databases">
        <title>Chromosome-scale assembly of Riccia fluitans.</title>
        <authorList>
            <person name="Paukszto L."/>
            <person name="Sawicki J."/>
            <person name="Karawczyk K."/>
            <person name="Piernik-Szablinska J."/>
            <person name="Szczecinska M."/>
            <person name="Mazdziarz M."/>
        </authorList>
    </citation>
    <scope>NUCLEOTIDE SEQUENCE [LARGE SCALE GENOMIC DNA]</scope>
    <source>
        <strain evidence="2">Rf_01</strain>
        <tissue evidence="2">Aerial parts of the thallus</tissue>
    </source>
</reference>
<dbReference type="InterPro" id="IPR025314">
    <property type="entry name" value="DUF4219"/>
</dbReference>
<comment type="caution">
    <text evidence="2">The sequence shown here is derived from an EMBL/GenBank/DDBJ whole genome shotgun (WGS) entry which is preliminary data.</text>
</comment>
<organism evidence="2 3">
    <name type="scientific">Riccia fluitans</name>
    <dbReference type="NCBI Taxonomy" id="41844"/>
    <lineage>
        <taxon>Eukaryota</taxon>
        <taxon>Viridiplantae</taxon>
        <taxon>Streptophyta</taxon>
        <taxon>Embryophyta</taxon>
        <taxon>Marchantiophyta</taxon>
        <taxon>Marchantiopsida</taxon>
        <taxon>Marchantiidae</taxon>
        <taxon>Marchantiales</taxon>
        <taxon>Ricciaceae</taxon>
        <taxon>Riccia</taxon>
    </lineage>
</organism>
<dbReference type="EMBL" id="JBHFFA010000002">
    <property type="protein sequence ID" value="KAL2642938.1"/>
    <property type="molecule type" value="Genomic_DNA"/>
</dbReference>
<evidence type="ECO:0000313" key="2">
    <source>
        <dbReference type="EMBL" id="KAL2642938.1"/>
    </source>
</evidence>
<evidence type="ECO:0000259" key="1">
    <source>
        <dbReference type="Pfam" id="PF13961"/>
    </source>
</evidence>
<accession>A0ABD1Z5C4</accession>
<dbReference type="Proteomes" id="UP001605036">
    <property type="component" value="Unassembled WGS sequence"/>
</dbReference>
<feature type="domain" description="DUF4219" evidence="1">
    <location>
        <begin position="28"/>
        <end position="53"/>
    </location>
</feature>
<protein>
    <recommendedName>
        <fullName evidence="1">DUF4219 domain-containing protein</fullName>
    </recommendedName>
</protein>
<proteinExistence type="predicted"/>